<accession>A0A090DCI6</accession>
<dbReference type="InterPro" id="IPR051262">
    <property type="entry name" value="SMP-30/CGR1_Lactonase"/>
</dbReference>
<reference evidence="3" key="1">
    <citation type="submission" date="2014-08" db="EMBL/GenBank/DDBJ databases">
        <authorList>
            <person name="Moulin L."/>
        </authorList>
    </citation>
    <scope>NUCLEOTIDE SEQUENCE [LARGE SCALE GENOMIC DNA]</scope>
</reference>
<dbReference type="InterPro" id="IPR013658">
    <property type="entry name" value="SGL"/>
</dbReference>
<sequence>MKRSKEIHVTGLGFPEGPVALPDGSIAFVDLLHAKVRAFKDGAVRELAALSGAPNGMRLGPDGALYICNNGGLAPESLETLHFAAPMIPGCIQRLQLDGRWESFADQLPGAKPSRPNDLIFTQEGGIVFTDPQNWEVLGADASAYHGGQLLAVGQDRKVRALAKMTGFPNGLVFHPDGSLIVGITMEHRLLRFDWNDGNVGAMTEWVRLDDRFNPDGMVFHDGLLYVTGSTGDRVAILDNTGRLVEMIDCGEGSDPTNCCVHDGRLWVTLGLPGQLISYAL</sequence>
<dbReference type="Pfam" id="PF08450">
    <property type="entry name" value="SGL"/>
    <property type="match status" value="1"/>
</dbReference>
<evidence type="ECO:0000313" key="2">
    <source>
        <dbReference type="EMBL" id="CDX13183.1"/>
    </source>
</evidence>
<organism evidence="2 3">
    <name type="scientific">Mesorhizobium plurifarium</name>
    <dbReference type="NCBI Taxonomy" id="69974"/>
    <lineage>
        <taxon>Bacteria</taxon>
        <taxon>Pseudomonadati</taxon>
        <taxon>Pseudomonadota</taxon>
        <taxon>Alphaproteobacteria</taxon>
        <taxon>Hyphomicrobiales</taxon>
        <taxon>Phyllobacteriaceae</taxon>
        <taxon>Mesorhizobium</taxon>
    </lineage>
</organism>
<gene>
    <name evidence="2" type="ORF">MPL3356_140084</name>
</gene>
<dbReference type="EMBL" id="CCMZ01000006">
    <property type="protein sequence ID" value="CDX13183.1"/>
    <property type="molecule type" value="Genomic_DNA"/>
</dbReference>
<protein>
    <recommendedName>
        <fullName evidence="1">SMP-30/Gluconolactonase/LRE-like region domain-containing protein</fullName>
    </recommendedName>
</protein>
<dbReference type="PANTHER" id="PTHR47572">
    <property type="entry name" value="LIPOPROTEIN-RELATED"/>
    <property type="match status" value="1"/>
</dbReference>
<name>A0A090DCI6_MESPL</name>
<keyword evidence="3" id="KW-1185">Reference proteome</keyword>
<dbReference type="Gene3D" id="2.120.10.30">
    <property type="entry name" value="TolB, C-terminal domain"/>
    <property type="match status" value="1"/>
</dbReference>
<dbReference type="PANTHER" id="PTHR47572:SF5">
    <property type="entry name" value="BLR2277 PROTEIN"/>
    <property type="match status" value="1"/>
</dbReference>
<evidence type="ECO:0000313" key="3">
    <source>
        <dbReference type="Proteomes" id="UP000045285"/>
    </source>
</evidence>
<dbReference type="AlphaFoldDB" id="A0A090DCI6"/>
<dbReference type="Proteomes" id="UP000045285">
    <property type="component" value="Unassembled WGS sequence"/>
</dbReference>
<proteinExistence type="predicted"/>
<dbReference type="SUPFAM" id="SSF63829">
    <property type="entry name" value="Calcium-dependent phosphotriesterase"/>
    <property type="match status" value="1"/>
</dbReference>
<evidence type="ECO:0000259" key="1">
    <source>
        <dbReference type="Pfam" id="PF08450"/>
    </source>
</evidence>
<dbReference type="STRING" id="69974.MPLDJ20_150214"/>
<dbReference type="InterPro" id="IPR011042">
    <property type="entry name" value="6-blade_b-propeller_TolB-like"/>
</dbReference>
<feature type="domain" description="SMP-30/Gluconolactonase/LRE-like region" evidence="1">
    <location>
        <begin position="14"/>
        <end position="269"/>
    </location>
</feature>